<feature type="domain" description="EamA" evidence="7">
    <location>
        <begin position="4"/>
        <end position="134"/>
    </location>
</feature>
<feature type="transmembrane region" description="Helical" evidence="6">
    <location>
        <begin position="91"/>
        <end position="111"/>
    </location>
</feature>
<evidence type="ECO:0000313" key="15">
    <source>
        <dbReference type="Proteomes" id="UP001164049"/>
    </source>
</evidence>
<feature type="transmembrane region" description="Helical" evidence="6">
    <location>
        <begin position="241"/>
        <end position="260"/>
    </location>
</feature>
<evidence type="ECO:0000313" key="12">
    <source>
        <dbReference type="EMBL" id="CUV55303.1"/>
    </source>
</evidence>
<geneLocation type="plasmid" evidence="13 15">
    <name>p1</name>
</geneLocation>
<protein>
    <submittedName>
        <fullName evidence="13">DMT family transporter</fullName>
    </submittedName>
    <submittedName>
        <fullName evidence="8">Photosystem I assembly protein Ycf4</fullName>
    </submittedName>
    <submittedName>
        <fullName evidence="10">Putative permeases of the drug/metabolite transporter (Dmt) superfamily transmembrane protein</fullName>
    </submittedName>
</protein>
<keyword evidence="4 6" id="KW-1133">Transmembrane helix</keyword>
<evidence type="ECO:0000313" key="9">
    <source>
        <dbReference type="EMBL" id="CUV16048.1"/>
    </source>
</evidence>
<dbReference type="Gene3D" id="1.10.3730.20">
    <property type="match status" value="1"/>
</dbReference>
<dbReference type="EMBL" id="CP085044">
    <property type="protein sequence ID" value="UZF16753.1"/>
    <property type="molecule type" value="Genomic_DNA"/>
</dbReference>
<dbReference type="SUPFAM" id="SSF103481">
    <property type="entry name" value="Multidrug resistance efflux transporter EmrE"/>
    <property type="match status" value="2"/>
</dbReference>
<evidence type="ECO:0000259" key="7">
    <source>
        <dbReference type="Pfam" id="PF00892"/>
    </source>
</evidence>
<evidence type="ECO:0000256" key="4">
    <source>
        <dbReference type="ARBA" id="ARBA00022989"/>
    </source>
</evidence>
<reference evidence="10" key="1">
    <citation type="submission" date="2015-10" db="EMBL/GenBank/DDBJ databases">
        <authorList>
            <person name="Gilbert D.G."/>
        </authorList>
    </citation>
    <scope>NUCLEOTIDE SEQUENCE</scope>
    <source>
        <strain evidence="10">Phyl III-seqv23</strain>
    </source>
</reference>
<dbReference type="InterPro" id="IPR037185">
    <property type="entry name" value="EmrE-like"/>
</dbReference>
<dbReference type="AlphaFoldDB" id="A0A0K1ZU39"/>
<evidence type="ECO:0000313" key="10">
    <source>
        <dbReference type="EMBL" id="CUV31461.1"/>
    </source>
</evidence>
<keyword evidence="2" id="KW-1003">Cell membrane</keyword>
<dbReference type="InterPro" id="IPR000620">
    <property type="entry name" value="EamA_dom"/>
</dbReference>
<feature type="domain" description="EamA" evidence="7">
    <location>
        <begin position="150"/>
        <end position="281"/>
    </location>
</feature>
<gene>
    <name evidence="13" type="ORF">LH706_22435</name>
    <name evidence="9" type="ORF">PSS4_v1_20011</name>
    <name evidence="8" type="ORF">RSP824_17685</name>
    <name evidence="10" type="ORF">RUN1985_v1_900074</name>
    <name evidence="12" type="ORF">RUN215_v1_460094</name>
    <name evidence="11" type="ORF">TO10_v1_1550018</name>
</gene>
<evidence type="ECO:0000313" key="14">
    <source>
        <dbReference type="Proteomes" id="UP000262427"/>
    </source>
</evidence>
<proteinExistence type="predicted"/>
<keyword evidence="13" id="KW-0614">Plasmid</keyword>
<organism evidence="10">
    <name type="scientific">Ralstonia solanacearum</name>
    <name type="common">Pseudomonas solanacearum</name>
    <dbReference type="NCBI Taxonomy" id="305"/>
    <lineage>
        <taxon>Bacteria</taxon>
        <taxon>Pseudomonadati</taxon>
        <taxon>Pseudomonadota</taxon>
        <taxon>Betaproteobacteria</taxon>
        <taxon>Burkholderiales</taxon>
        <taxon>Burkholderiaceae</taxon>
        <taxon>Ralstonia</taxon>
        <taxon>Ralstonia solanacearum species complex</taxon>
    </lineage>
</organism>
<comment type="subcellular location">
    <subcellularLocation>
        <location evidence="1">Cell membrane</location>
        <topology evidence="1">Multi-pass membrane protein</topology>
    </subcellularLocation>
</comment>
<dbReference type="Proteomes" id="UP000262427">
    <property type="component" value="Chromosome MP"/>
</dbReference>
<evidence type="ECO:0000313" key="13">
    <source>
        <dbReference type="EMBL" id="UZF16753.1"/>
    </source>
</evidence>
<evidence type="ECO:0000313" key="11">
    <source>
        <dbReference type="EMBL" id="CUV48095.1"/>
    </source>
</evidence>
<feature type="transmembrane region" description="Helical" evidence="6">
    <location>
        <begin position="118"/>
        <end position="136"/>
    </location>
</feature>
<dbReference type="EMBL" id="LN899824">
    <property type="protein sequence ID" value="CUV31461.1"/>
    <property type="molecule type" value="Genomic_DNA"/>
</dbReference>
<evidence type="ECO:0000256" key="1">
    <source>
        <dbReference type="ARBA" id="ARBA00004651"/>
    </source>
</evidence>
<keyword evidence="3 6" id="KW-0812">Transmembrane</keyword>
<feature type="transmembrane region" description="Helical" evidence="6">
    <location>
        <begin position="148"/>
        <end position="168"/>
    </location>
</feature>
<reference evidence="8" key="2">
    <citation type="submission" date="2018-01" db="EMBL/GenBank/DDBJ databases">
        <title>Ralstonia pseudosolanacearum P824 infects blueberry.</title>
        <authorList>
            <person name="Bocsanczy A.M."/>
            <person name="Norman D.J."/>
        </authorList>
    </citation>
    <scope>NUCLEOTIDE SEQUENCE</scope>
    <source>
        <strain evidence="8">P824</strain>
    </source>
</reference>
<sequence length="297" mass="32072">MPVFYPLLAVLVWAANTIVSKAAAGVLDPAAISLYRWVIAAAVLTPFWARPLWRQRRDVLPWLPRLSVLALLGLVMYQCLSYYAAYSTSATNIGVICALIPMLGLIINGVVFRQPVGAPAVAGIAVSLLGVLYLLGRGHPASLFDGGVNRGDVLVLIGSAAYALYNILYRRWAPPFGQWLNLYLQALLAVVMLLPLAFTARSLAIPQQGIGMVLFAGIGASIVAMYWWMLGLARLGSERTVVMMNLLPVFTALMASAMLGETIHGYHWIGGGLILLGVSLVQGIVTLPMGRDRLRTQ</sequence>
<feature type="transmembrane region" description="Helical" evidence="6">
    <location>
        <begin position="65"/>
        <end position="85"/>
    </location>
</feature>
<keyword evidence="5 6" id="KW-0472">Membrane</keyword>
<accession>A0A0K1ZU39</accession>
<dbReference type="EMBL" id="CP025742">
    <property type="protein sequence ID" value="AYA48327.1"/>
    <property type="molecule type" value="Genomic_DNA"/>
</dbReference>
<feature type="transmembrane region" description="Helical" evidence="6">
    <location>
        <begin position="266"/>
        <end position="287"/>
    </location>
</feature>
<reference evidence="13" key="4">
    <citation type="submission" date="2021-10" db="EMBL/GenBank/DDBJ databases">
        <title>Complete genome sequences of five Ralstonia solancearum strains isolated from sunflower.</title>
        <authorList>
            <person name="She X."/>
            <person name="He Z."/>
        </authorList>
    </citation>
    <scope>NUCLEOTIDE SEQUENCE</scope>
    <source>
        <strain evidence="13">RS638</strain>
        <plasmid evidence="13">p1</plasmid>
    </source>
</reference>
<dbReference type="GO" id="GO:0005886">
    <property type="term" value="C:plasma membrane"/>
    <property type="evidence" value="ECO:0007669"/>
    <property type="project" value="UniProtKB-SubCell"/>
</dbReference>
<dbReference type="Pfam" id="PF00892">
    <property type="entry name" value="EamA"/>
    <property type="match status" value="2"/>
</dbReference>
<evidence type="ECO:0000256" key="2">
    <source>
        <dbReference type="ARBA" id="ARBA00022475"/>
    </source>
</evidence>
<name>A0A0K1ZU39_RALSL</name>
<dbReference type="EMBL" id="LN899821">
    <property type="protein sequence ID" value="CUV16048.1"/>
    <property type="molecule type" value="Genomic_DNA"/>
</dbReference>
<evidence type="ECO:0000256" key="6">
    <source>
        <dbReference type="SAM" id="Phobius"/>
    </source>
</evidence>
<evidence type="ECO:0000256" key="5">
    <source>
        <dbReference type="ARBA" id="ARBA00023136"/>
    </source>
</evidence>
<reference evidence="14" key="3">
    <citation type="submission" date="2018-01" db="EMBL/GenBank/DDBJ databases">
        <title>Raltonia solanacearum P824 infects blueberry.</title>
        <authorList>
            <person name="Bocsanczy A.M."/>
            <person name="Norman D.J."/>
        </authorList>
    </citation>
    <scope>NUCLEOTIDE SEQUENCE [LARGE SCALE GENOMIC DNA]</scope>
    <source>
        <strain evidence="14">P824</strain>
    </source>
</reference>
<dbReference type="EMBL" id="LN899827">
    <property type="protein sequence ID" value="CUV48095.1"/>
    <property type="molecule type" value="Genomic_DNA"/>
</dbReference>
<feature type="transmembrane region" description="Helical" evidence="6">
    <location>
        <begin position="210"/>
        <end position="229"/>
    </location>
</feature>
<dbReference type="PATRIC" id="fig|305.107.peg.3206"/>
<feature type="transmembrane region" description="Helical" evidence="6">
    <location>
        <begin position="34"/>
        <end position="53"/>
    </location>
</feature>
<dbReference type="InterPro" id="IPR051258">
    <property type="entry name" value="Diverse_Substrate_Transporter"/>
</dbReference>
<evidence type="ECO:0000313" key="8">
    <source>
        <dbReference type="EMBL" id="AYA48327.1"/>
    </source>
</evidence>
<dbReference type="EMBL" id="LN899820">
    <property type="protein sequence ID" value="CUV55303.1"/>
    <property type="molecule type" value="Genomic_DNA"/>
</dbReference>
<feature type="transmembrane region" description="Helical" evidence="6">
    <location>
        <begin position="180"/>
        <end position="198"/>
    </location>
</feature>
<dbReference type="PANTHER" id="PTHR42920">
    <property type="entry name" value="OS03G0707200 PROTEIN-RELATED"/>
    <property type="match status" value="1"/>
</dbReference>
<evidence type="ECO:0000256" key="3">
    <source>
        <dbReference type="ARBA" id="ARBA00022692"/>
    </source>
</evidence>
<dbReference type="PANTHER" id="PTHR42920:SF11">
    <property type="entry name" value="INNER MEMBRANE PROTEIN YTFF"/>
    <property type="match status" value="1"/>
</dbReference>